<proteinExistence type="predicted"/>
<evidence type="ECO:0000313" key="3">
    <source>
        <dbReference type="Proteomes" id="UP000324917"/>
    </source>
</evidence>
<dbReference type="InterPro" id="IPR005532">
    <property type="entry name" value="SUMF_dom"/>
</dbReference>
<name>A0A5A5RE04_MICAE</name>
<sequence length="80" mass="9094">MHGNVWEWCADTWHDNYKDAPTDGSVWIENGDDNHSPLRGGSWFCIPFNCRSAYRLSPDRRGGRNHDVGFRVVCGAGRTL</sequence>
<reference evidence="2 3" key="1">
    <citation type="submission" date="2018-09" db="EMBL/GenBank/DDBJ databases">
        <title>Evolutionary history of phycoerythrin pigmentation in the water bloom-forming cyanobacterium Microcystis aeruginosa.</title>
        <authorList>
            <person name="Tanabe Y."/>
            <person name="Tanabe Y."/>
            <person name="Yamaguchi H."/>
        </authorList>
    </citation>
    <scope>NUCLEOTIDE SEQUENCE [LARGE SCALE GENOMIC DNA]</scope>
    <source>
        <strain evidence="2 3">NIES-2520</strain>
    </source>
</reference>
<dbReference type="InterPro" id="IPR042095">
    <property type="entry name" value="SUMF_sf"/>
</dbReference>
<feature type="domain" description="Sulfatase-modifying factor enzyme-like" evidence="1">
    <location>
        <begin position="1"/>
        <end position="73"/>
    </location>
</feature>
<dbReference type="InterPro" id="IPR051043">
    <property type="entry name" value="Sulfatase_Mod_Factor_Kinase"/>
</dbReference>
<protein>
    <recommendedName>
        <fullName evidence="1">Sulfatase-modifying factor enzyme-like domain-containing protein</fullName>
    </recommendedName>
</protein>
<dbReference type="SUPFAM" id="SSF56436">
    <property type="entry name" value="C-type lectin-like"/>
    <property type="match status" value="1"/>
</dbReference>
<accession>A0A5A5RE04</accession>
<dbReference type="Pfam" id="PF03781">
    <property type="entry name" value="FGE-sulfatase"/>
    <property type="match status" value="1"/>
</dbReference>
<evidence type="ECO:0000259" key="1">
    <source>
        <dbReference type="Pfam" id="PF03781"/>
    </source>
</evidence>
<dbReference type="InterPro" id="IPR016187">
    <property type="entry name" value="CTDL_fold"/>
</dbReference>
<organism evidence="2 3">
    <name type="scientific">Microcystis aeruginosa NIES-2520</name>
    <dbReference type="NCBI Taxonomy" id="2303982"/>
    <lineage>
        <taxon>Bacteria</taxon>
        <taxon>Bacillati</taxon>
        <taxon>Cyanobacteriota</taxon>
        <taxon>Cyanophyceae</taxon>
        <taxon>Oscillatoriophycideae</taxon>
        <taxon>Chroococcales</taxon>
        <taxon>Microcystaceae</taxon>
        <taxon>Microcystis</taxon>
    </lineage>
</organism>
<evidence type="ECO:0000313" key="2">
    <source>
        <dbReference type="EMBL" id="GCA74743.1"/>
    </source>
</evidence>
<dbReference type="PANTHER" id="PTHR23150">
    <property type="entry name" value="SULFATASE MODIFYING FACTOR 1, 2"/>
    <property type="match status" value="1"/>
</dbReference>
<dbReference type="Gene3D" id="3.90.1580.10">
    <property type="entry name" value="paralog of FGE (formylglycine-generating enzyme)"/>
    <property type="match status" value="1"/>
</dbReference>
<dbReference type="EMBL" id="BHVP01000021">
    <property type="protein sequence ID" value="GCA74743.1"/>
    <property type="molecule type" value="Genomic_DNA"/>
</dbReference>
<dbReference type="GO" id="GO:0120147">
    <property type="term" value="F:formylglycine-generating oxidase activity"/>
    <property type="evidence" value="ECO:0007669"/>
    <property type="project" value="TreeGrafter"/>
</dbReference>
<dbReference type="AlphaFoldDB" id="A0A5A5RE04"/>
<dbReference type="Proteomes" id="UP000324917">
    <property type="component" value="Unassembled WGS sequence"/>
</dbReference>
<comment type="caution">
    <text evidence="2">The sequence shown here is derived from an EMBL/GenBank/DDBJ whole genome shotgun (WGS) entry which is preliminary data.</text>
</comment>
<dbReference type="PANTHER" id="PTHR23150:SF35">
    <property type="entry name" value="BLL6746 PROTEIN"/>
    <property type="match status" value="1"/>
</dbReference>
<gene>
    <name evidence="2" type="ORF">MiTe_01569</name>
</gene>